<dbReference type="SUPFAM" id="SSF48264">
    <property type="entry name" value="Cytochrome P450"/>
    <property type="match status" value="2"/>
</dbReference>
<accession>A0A9J6BJ65</accession>
<feature type="transmembrane region" description="Helical" evidence="13">
    <location>
        <begin position="458"/>
        <end position="479"/>
    </location>
</feature>
<evidence type="ECO:0000256" key="11">
    <source>
        <dbReference type="ARBA" id="ARBA00023033"/>
    </source>
</evidence>
<proteinExistence type="inferred from homology"/>
<dbReference type="PANTHER" id="PTHR24292:SF100">
    <property type="entry name" value="CYTOCHROME P450 6A16, ISOFORM B-RELATED"/>
    <property type="match status" value="1"/>
</dbReference>
<dbReference type="GO" id="GO:0005789">
    <property type="term" value="C:endoplasmic reticulum membrane"/>
    <property type="evidence" value="ECO:0007669"/>
    <property type="project" value="UniProtKB-SubCell"/>
</dbReference>
<dbReference type="Gene3D" id="1.10.630.10">
    <property type="entry name" value="Cytochrome P450"/>
    <property type="match status" value="2"/>
</dbReference>
<organism evidence="14 15">
    <name type="scientific">Polypedilum vanderplanki</name>
    <name type="common">Sleeping chironomid midge</name>
    <dbReference type="NCBI Taxonomy" id="319348"/>
    <lineage>
        <taxon>Eukaryota</taxon>
        <taxon>Metazoa</taxon>
        <taxon>Ecdysozoa</taxon>
        <taxon>Arthropoda</taxon>
        <taxon>Hexapoda</taxon>
        <taxon>Insecta</taxon>
        <taxon>Pterygota</taxon>
        <taxon>Neoptera</taxon>
        <taxon>Endopterygota</taxon>
        <taxon>Diptera</taxon>
        <taxon>Nematocera</taxon>
        <taxon>Chironomoidea</taxon>
        <taxon>Chironomidae</taxon>
        <taxon>Chironominae</taxon>
        <taxon>Polypedilum</taxon>
        <taxon>Polypedilum</taxon>
    </lineage>
</organism>
<evidence type="ECO:0008006" key="16">
    <source>
        <dbReference type="Google" id="ProtNLM"/>
    </source>
</evidence>
<keyword evidence="13" id="KW-1133">Transmembrane helix</keyword>
<feature type="transmembrane region" description="Helical" evidence="13">
    <location>
        <begin position="636"/>
        <end position="657"/>
    </location>
</feature>
<dbReference type="PRINTS" id="PR00463">
    <property type="entry name" value="EP450I"/>
</dbReference>
<dbReference type="EMBL" id="JADBJN010000003">
    <property type="protein sequence ID" value="KAG5669762.1"/>
    <property type="molecule type" value="Genomic_DNA"/>
</dbReference>
<protein>
    <recommendedName>
        <fullName evidence="16">Cytochrome P450</fullName>
    </recommendedName>
</protein>
<dbReference type="PROSITE" id="PS00086">
    <property type="entry name" value="CYTOCHROME_P450"/>
    <property type="match status" value="2"/>
</dbReference>
<keyword evidence="8" id="KW-0492">Microsome</keyword>
<evidence type="ECO:0000313" key="14">
    <source>
        <dbReference type="EMBL" id="KAG5669762.1"/>
    </source>
</evidence>
<keyword evidence="15" id="KW-1185">Reference proteome</keyword>
<evidence type="ECO:0000256" key="1">
    <source>
        <dbReference type="ARBA" id="ARBA00001971"/>
    </source>
</evidence>
<evidence type="ECO:0000256" key="12">
    <source>
        <dbReference type="ARBA" id="ARBA00023136"/>
    </source>
</evidence>
<evidence type="ECO:0000256" key="13">
    <source>
        <dbReference type="SAM" id="Phobius"/>
    </source>
</evidence>
<dbReference type="InterPro" id="IPR036396">
    <property type="entry name" value="Cyt_P450_sf"/>
</dbReference>
<dbReference type="GO" id="GO:0016705">
    <property type="term" value="F:oxidoreductase activity, acting on paired donors, with incorporation or reduction of molecular oxygen"/>
    <property type="evidence" value="ECO:0007669"/>
    <property type="project" value="InterPro"/>
</dbReference>
<dbReference type="InterPro" id="IPR017972">
    <property type="entry name" value="Cyt_P450_CS"/>
</dbReference>
<dbReference type="PANTHER" id="PTHR24292">
    <property type="entry name" value="CYTOCHROME P450"/>
    <property type="match status" value="1"/>
</dbReference>
<keyword evidence="10" id="KW-0408">Iron</keyword>
<dbReference type="InterPro" id="IPR001128">
    <property type="entry name" value="Cyt_P450"/>
</dbReference>
<dbReference type="AlphaFoldDB" id="A0A9J6BJ65"/>
<comment type="caution">
    <text evidence="14">The sequence shown here is derived from an EMBL/GenBank/DDBJ whole genome shotgun (WGS) entry which is preliminary data.</text>
</comment>
<evidence type="ECO:0000313" key="15">
    <source>
        <dbReference type="Proteomes" id="UP001107558"/>
    </source>
</evidence>
<evidence type="ECO:0000256" key="5">
    <source>
        <dbReference type="ARBA" id="ARBA00022617"/>
    </source>
</evidence>
<keyword evidence="9" id="KW-0560">Oxidoreductase</keyword>
<keyword evidence="6" id="KW-0479">Metal-binding</keyword>
<keyword evidence="7" id="KW-0256">Endoplasmic reticulum</keyword>
<name>A0A9J6BJ65_POLVA</name>
<dbReference type="InterPro" id="IPR050476">
    <property type="entry name" value="Insect_CytP450_Detox"/>
</dbReference>
<reference evidence="14" key="1">
    <citation type="submission" date="2021-03" db="EMBL/GenBank/DDBJ databases">
        <title>Chromosome level genome of the anhydrobiotic midge Polypedilum vanderplanki.</title>
        <authorList>
            <person name="Yoshida Y."/>
            <person name="Kikawada T."/>
            <person name="Gusev O."/>
        </authorList>
    </citation>
    <scope>NUCLEOTIDE SEQUENCE</scope>
    <source>
        <strain evidence="14">NIAS01</strain>
        <tissue evidence="14">Whole body or cell culture</tissue>
    </source>
</reference>
<dbReference type="GO" id="GO:0005506">
    <property type="term" value="F:iron ion binding"/>
    <property type="evidence" value="ECO:0007669"/>
    <property type="project" value="InterPro"/>
</dbReference>
<sequence>MYGNILDKNHLVDVIDSFYNEYKKQAPAFGLYFFLSPAVVITDLNVIRDILIKDFDVFTNRGAYHNKESDPLSAQLLSLEDSEWKVLRHKLTPFFSNYKMKMIFRTLLNVSVQTIENLKLENDLQMIDAKDMFLKYTTDVMANIVYGIDMDSKNELSYKFRNMGSILFEYKTYTIFKALCMLYLEKVSKKFGLKLIPSDISEFFLGIVKTTVKYRLQNKIERKDVIDILLKIELENKDGVKLSIEEIAAQCFVFYLYGFETVACTGSFLLYNLAMHLEIQNKLRDEIKMVLWRHENKFTYEAVQEMNYLQMVIDETLRLYPPIFDIVRKSSRKYEIANSDLIIPSNTYVLIPIYSIHRDPDYYFEPEKFNPDRFIDRTKANLHSMAFIPFGSGNRNCIGSQFGLLKLKIALIQLLTNFKILPNEKTPNPLVFDPRKSILTSSTDMWLTFERLLENLELFFAMAWSSISIIFVTLILLLYRWIKKRYSFFKINKFPYVEPTFPFGNLKGAGSKYHANELFQKLYIELKHQGPACGVYFFLTPNVMITDLDVIRDVLIKNFDNFHNRGLYSNERDDPLSSNLFSLEDNEWQHTRMKLTPVFTSAKMKMMFNIIVDIANEMTDELKSKKSLEMIEARDTLIKFTIDVIGMVAFGLHWSAIKDPNSKFHEMALKVFKPDKNFFMKSFFLTTFKSLGRALRMKFFPADVSEFFMTTIKETVDYRLRNNVERNDFMSLMLKMYTEESDEKLTLNQLAAQCFLFTVAGFETSSSTSSFVLYNLAVHQDIQDKLRNDVMNIIAKNNNKVTYEAVNEMKYLQMVIDETLRLYGPVATIVRVSFKDYKILNSDLIIPKGTFTGIPTFAIHYDPEYYPEPEKFDPERFNDENKAKRHPMAFLPFGAGRRNCIGERFGLMQTKIAIIQLICNFKILPNEKTQIPMKFDPTVPTLSPLGGMWLKFEKLK</sequence>
<evidence type="ECO:0000256" key="8">
    <source>
        <dbReference type="ARBA" id="ARBA00022848"/>
    </source>
</evidence>
<dbReference type="CDD" id="cd11056">
    <property type="entry name" value="CYP6-like"/>
    <property type="match status" value="2"/>
</dbReference>
<dbReference type="Pfam" id="PF00067">
    <property type="entry name" value="p450"/>
    <property type="match status" value="2"/>
</dbReference>
<evidence type="ECO:0000256" key="3">
    <source>
        <dbReference type="ARBA" id="ARBA00004406"/>
    </source>
</evidence>
<comment type="similarity">
    <text evidence="4">Belongs to the cytochrome P450 family.</text>
</comment>
<dbReference type="FunFam" id="1.10.630.10:FF:000042">
    <property type="entry name" value="Cytochrome P450"/>
    <property type="match status" value="2"/>
</dbReference>
<evidence type="ECO:0000256" key="10">
    <source>
        <dbReference type="ARBA" id="ARBA00023004"/>
    </source>
</evidence>
<keyword evidence="11" id="KW-0503">Monooxygenase</keyword>
<dbReference type="PRINTS" id="PR00385">
    <property type="entry name" value="P450"/>
</dbReference>
<keyword evidence="12 13" id="KW-0472">Membrane</keyword>
<evidence type="ECO:0000256" key="7">
    <source>
        <dbReference type="ARBA" id="ARBA00022824"/>
    </source>
</evidence>
<evidence type="ECO:0000256" key="2">
    <source>
        <dbReference type="ARBA" id="ARBA00004174"/>
    </source>
</evidence>
<comment type="subcellular location">
    <subcellularLocation>
        <location evidence="3">Endoplasmic reticulum membrane</location>
        <topology evidence="3">Peripheral membrane protein</topology>
    </subcellularLocation>
    <subcellularLocation>
        <location evidence="2">Microsome membrane</location>
        <topology evidence="2">Peripheral membrane protein</topology>
    </subcellularLocation>
</comment>
<comment type="cofactor">
    <cofactor evidence="1">
        <name>heme</name>
        <dbReference type="ChEBI" id="CHEBI:30413"/>
    </cofactor>
</comment>
<dbReference type="OrthoDB" id="2789670at2759"/>
<dbReference type="InterPro" id="IPR002401">
    <property type="entry name" value="Cyt_P450_E_grp-I"/>
</dbReference>
<dbReference type="Proteomes" id="UP001107558">
    <property type="component" value="Chromosome 3"/>
</dbReference>
<dbReference type="GO" id="GO:0004497">
    <property type="term" value="F:monooxygenase activity"/>
    <property type="evidence" value="ECO:0007669"/>
    <property type="project" value="UniProtKB-KW"/>
</dbReference>
<keyword evidence="13" id="KW-0812">Transmembrane</keyword>
<keyword evidence="5" id="KW-0349">Heme</keyword>
<evidence type="ECO:0000256" key="4">
    <source>
        <dbReference type="ARBA" id="ARBA00010617"/>
    </source>
</evidence>
<evidence type="ECO:0000256" key="9">
    <source>
        <dbReference type="ARBA" id="ARBA00023002"/>
    </source>
</evidence>
<evidence type="ECO:0000256" key="6">
    <source>
        <dbReference type="ARBA" id="ARBA00022723"/>
    </source>
</evidence>
<dbReference type="GO" id="GO:0020037">
    <property type="term" value="F:heme binding"/>
    <property type="evidence" value="ECO:0007669"/>
    <property type="project" value="InterPro"/>
</dbReference>
<gene>
    <name evidence="14" type="ORF">PVAND_000056</name>
</gene>